<dbReference type="SUPFAM" id="SSF52374">
    <property type="entry name" value="Nucleotidylyl transferase"/>
    <property type="match status" value="1"/>
</dbReference>
<keyword evidence="2 7" id="KW-0436">Ligase</keyword>
<dbReference type="AlphaFoldDB" id="A0A5M6ITU7"/>
<reference evidence="10 11" key="1">
    <citation type="submission" date="2019-09" db="EMBL/GenBank/DDBJ databases">
        <title>Genome sequence of Rhodovastum atsumiense, a diverse member of the Acetobacteraceae family of non-sulfur purple photosynthetic bacteria.</title>
        <authorList>
            <person name="Meyer T."/>
            <person name="Kyndt J."/>
        </authorList>
    </citation>
    <scope>NUCLEOTIDE SEQUENCE [LARGE SCALE GENOMIC DNA]</scope>
    <source>
        <strain evidence="10 11">DSM 21279</strain>
    </source>
</reference>
<comment type="subcellular location">
    <subcellularLocation>
        <location evidence="7">Cytoplasm</location>
    </subcellularLocation>
</comment>
<evidence type="ECO:0000256" key="3">
    <source>
        <dbReference type="ARBA" id="ARBA00022741"/>
    </source>
</evidence>
<dbReference type="PRINTS" id="PR01041">
    <property type="entry name" value="TRNASYNTHMET"/>
</dbReference>
<evidence type="ECO:0000256" key="5">
    <source>
        <dbReference type="ARBA" id="ARBA00022917"/>
    </source>
</evidence>
<protein>
    <recommendedName>
        <fullName evidence="7">Methionine--tRNA ligase</fullName>
        <ecNumber evidence="7">6.1.1.10</ecNumber>
    </recommendedName>
    <alternativeName>
        <fullName evidence="7">Methionyl-tRNA synthetase</fullName>
        <shortName evidence="7">MetRS</shortName>
    </alternativeName>
</protein>
<comment type="catalytic activity">
    <reaction evidence="7">
        <text>tRNA(Met) + L-methionine + ATP = L-methionyl-tRNA(Met) + AMP + diphosphate</text>
        <dbReference type="Rhea" id="RHEA:13481"/>
        <dbReference type="Rhea" id="RHEA-COMP:9667"/>
        <dbReference type="Rhea" id="RHEA-COMP:9698"/>
        <dbReference type="ChEBI" id="CHEBI:30616"/>
        <dbReference type="ChEBI" id="CHEBI:33019"/>
        <dbReference type="ChEBI" id="CHEBI:57844"/>
        <dbReference type="ChEBI" id="CHEBI:78442"/>
        <dbReference type="ChEBI" id="CHEBI:78530"/>
        <dbReference type="ChEBI" id="CHEBI:456215"/>
        <dbReference type="EC" id="6.1.1.10"/>
    </reaction>
</comment>
<comment type="caution">
    <text evidence="10">The sequence shown here is derived from an EMBL/GenBank/DDBJ whole genome shotgun (WGS) entry which is preliminary data.</text>
</comment>
<keyword evidence="3 7" id="KW-0547">Nucleotide-binding</keyword>
<name>A0A5M6ITU7_9PROT</name>
<dbReference type="GO" id="GO:0005524">
    <property type="term" value="F:ATP binding"/>
    <property type="evidence" value="ECO:0007669"/>
    <property type="project" value="UniProtKB-UniRule"/>
</dbReference>
<dbReference type="PROSITE" id="PS51257">
    <property type="entry name" value="PROKAR_LIPOPROTEIN"/>
    <property type="match status" value="1"/>
</dbReference>
<keyword evidence="11" id="KW-1185">Reference proteome</keyword>
<dbReference type="SUPFAM" id="SSF47323">
    <property type="entry name" value="Anticodon-binding domain of a subclass of class I aminoacyl-tRNA synthetases"/>
    <property type="match status" value="1"/>
</dbReference>
<dbReference type="NCBIfam" id="TIGR00398">
    <property type="entry name" value="metG"/>
    <property type="match status" value="1"/>
</dbReference>
<evidence type="ECO:0000313" key="11">
    <source>
        <dbReference type="Proteomes" id="UP000325255"/>
    </source>
</evidence>
<dbReference type="OrthoDB" id="9810191at2"/>
<dbReference type="CDD" id="cd07957">
    <property type="entry name" value="Anticodon_Ia_Met"/>
    <property type="match status" value="1"/>
</dbReference>
<dbReference type="InterPro" id="IPR014729">
    <property type="entry name" value="Rossmann-like_a/b/a_fold"/>
</dbReference>
<dbReference type="PANTHER" id="PTHR43326:SF1">
    <property type="entry name" value="METHIONINE--TRNA LIGASE, MITOCHONDRIAL"/>
    <property type="match status" value="1"/>
</dbReference>
<feature type="short sequence motif" description="'KMSKS' region" evidence="7">
    <location>
        <begin position="299"/>
        <end position="303"/>
    </location>
</feature>
<feature type="domain" description="Methionyl/Leucyl tRNA synthetase" evidence="8">
    <location>
        <begin position="5"/>
        <end position="362"/>
    </location>
</feature>
<dbReference type="EC" id="6.1.1.10" evidence="7"/>
<sequence>MKSKYYITTPIYYVNDVPHIGHAYTTLACDVLARWKRLDGYDVFFLTGTDEHGQKVEKAAAAAGVAPQAFTDRVSPAFHEMAQVMGVSNDDFIRTTEPRHKRATAELWRRLQTNGQIYLGGYEGWYAVRDEAFYDESELVTRPDGTKVAPTGAPVEWVVEPSYFFKLSAWQDKLLEFYETHPDFIAPTSRRNEVLSFVRGGLKDLSISRTSFTWGIPVPGDPAHVMYVWLDALNNYVTATGWPDLQAPRAGFWPADLHMVGKDILRFHTVYWPAFLMAAGLEPPKRVFAHGWWTIEGEKMSKSLGNVIAPAELVASYGLDPVRFFLLREVPFGNDGDFSHRALIQRKNGELANDLGNLSQRSLSLIARNCEGRLPVRGPLSEDDTALLAAAEALPGAVRERFDRQAFHDALEEIWKVIRASNSYIDRQAPWALRKTDPARMATVLRVLADVLRAVATVLQPVMPGSMAKMLDQLGVPEEARTIAALGAPLPDGTILPPPQGVFPRHVEDAA</sequence>
<proteinExistence type="inferred from homology"/>
<comment type="function">
    <text evidence="1 7">Is required not only for elongation of protein synthesis but also for the initiation of all mRNA translation through initiator tRNA(fMet) aminoacylation.</text>
</comment>
<dbReference type="GO" id="GO:0005737">
    <property type="term" value="C:cytoplasm"/>
    <property type="evidence" value="ECO:0007669"/>
    <property type="project" value="UniProtKB-SubCell"/>
</dbReference>
<dbReference type="Gene3D" id="2.170.220.10">
    <property type="match status" value="1"/>
</dbReference>
<dbReference type="GO" id="GO:0006431">
    <property type="term" value="P:methionyl-tRNA aminoacylation"/>
    <property type="evidence" value="ECO:0007669"/>
    <property type="project" value="UniProtKB-UniRule"/>
</dbReference>
<dbReference type="PANTHER" id="PTHR43326">
    <property type="entry name" value="METHIONYL-TRNA SYNTHETASE"/>
    <property type="match status" value="1"/>
</dbReference>
<dbReference type="InterPro" id="IPR041872">
    <property type="entry name" value="Anticodon_Met"/>
</dbReference>
<feature type="domain" description="Methionyl-tRNA synthetase anticodon-binding" evidence="9">
    <location>
        <begin position="375"/>
        <end position="505"/>
    </location>
</feature>
<dbReference type="Gene3D" id="3.40.50.620">
    <property type="entry name" value="HUPs"/>
    <property type="match status" value="1"/>
</dbReference>
<dbReference type="CDD" id="cd00814">
    <property type="entry name" value="MetRS_core"/>
    <property type="match status" value="1"/>
</dbReference>
<comment type="subunit">
    <text evidence="7">Monomer.</text>
</comment>
<dbReference type="GO" id="GO:0004825">
    <property type="term" value="F:methionine-tRNA ligase activity"/>
    <property type="evidence" value="ECO:0007669"/>
    <property type="project" value="UniProtKB-UniRule"/>
</dbReference>
<organism evidence="10 11">
    <name type="scientific">Rhodovastum atsumiense</name>
    <dbReference type="NCBI Taxonomy" id="504468"/>
    <lineage>
        <taxon>Bacteria</taxon>
        <taxon>Pseudomonadati</taxon>
        <taxon>Pseudomonadota</taxon>
        <taxon>Alphaproteobacteria</taxon>
        <taxon>Acetobacterales</taxon>
        <taxon>Acetobacteraceae</taxon>
        <taxon>Rhodovastum</taxon>
    </lineage>
</organism>
<evidence type="ECO:0000256" key="7">
    <source>
        <dbReference type="HAMAP-Rule" id="MF_01228"/>
    </source>
</evidence>
<dbReference type="NCBIfam" id="NF008900">
    <property type="entry name" value="PRK12267.1"/>
    <property type="match status" value="1"/>
</dbReference>
<keyword evidence="6 7" id="KW-0030">Aminoacyl-tRNA synthetase</keyword>
<evidence type="ECO:0000259" key="9">
    <source>
        <dbReference type="Pfam" id="PF19303"/>
    </source>
</evidence>
<keyword evidence="5 7" id="KW-0648">Protein biosynthesis</keyword>
<dbReference type="Proteomes" id="UP000325255">
    <property type="component" value="Unassembled WGS sequence"/>
</dbReference>
<dbReference type="FunFam" id="2.170.220.10:FF:000002">
    <property type="entry name" value="Methionine--tRNA ligase"/>
    <property type="match status" value="1"/>
</dbReference>
<evidence type="ECO:0000256" key="2">
    <source>
        <dbReference type="ARBA" id="ARBA00022598"/>
    </source>
</evidence>
<dbReference type="HAMAP" id="MF_01228">
    <property type="entry name" value="Met_tRNA_synth_type2"/>
    <property type="match status" value="1"/>
</dbReference>
<dbReference type="RefSeq" id="WP_150041281.1">
    <property type="nucleotide sequence ID" value="NZ_OW485601.1"/>
</dbReference>
<accession>A0A5M6ITU7</accession>
<dbReference type="InterPro" id="IPR014758">
    <property type="entry name" value="Met-tRNA_synth"/>
</dbReference>
<dbReference type="Pfam" id="PF09334">
    <property type="entry name" value="tRNA-synt_1g"/>
    <property type="match status" value="1"/>
</dbReference>
<comment type="caution">
    <text evidence="7">Lacks conserved residue(s) required for the propagation of feature annotation.</text>
</comment>
<evidence type="ECO:0000256" key="4">
    <source>
        <dbReference type="ARBA" id="ARBA00022840"/>
    </source>
</evidence>
<dbReference type="InterPro" id="IPR015413">
    <property type="entry name" value="Methionyl/Leucyl_tRNA_Synth"/>
</dbReference>
<gene>
    <name evidence="7" type="primary">metG</name>
    <name evidence="10" type="ORF">F1189_13165</name>
</gene>
<keyword evidence="7" id="KW-0963">Cytoplasm</keyword>
<dbReference type="EMBL" id="VWPK01000018">
    <property type="protein sequence ID" value="KAA5611740.1"/>
    <property type="molecule type" value="Genomic_DNA"/>
</dbReference>
<evidence type="ECO:0000256" key="1">
    <source>
        <dbReference type="ARBA" id="ARBA00003314"/>
    </source>
</evidence>
<evidence type="ECO:0000256" key="6">
    <source>
        <dbReference type="ARBA" id="ARBA00023146"/>
    </source>
</evidence>
<feature type="short sequence motif" description="'HIGH' region" evidence="7">
    <location>
        <begin position="12"/>
        <end position="22"/>
    </location>
</feature>
<evidence type="ECO:0000313" key="10">
    <source>
        <dbReference type="EMBL" id="KAA5611740.1"/>
    </source>
</evidence>
<dbReference type="Gene3D" id="1.10.730.10">
    <property type="entry name" value="Isoleucyl-tRNA Synthetase, Domain 1"/>
    <property type="match status" value="1"/>
</dbReference>
<keyword evidence="4 7" id="KW-0067">ATP-binding</keyword>
<dbReference type="InterPro" id="IPR009080">
    <property type="entry name" value="tRNAsynth_Ia_anticodon-bd"/>
</dbReference>
<comment type="similarity">
    <text evidence="7">Belongs to the class-I aminoacyl-tRNA synthetase family. MetG type 2B subfamily.</text>
</comment>
<evidence type="ECO:0000259" key="8">
    <source>
        <dbReference type="Pfam" id="PF09334"/>
    </source>
</evidence>
<dbReference type="InterPro" id="IPR033911">
    <property type="entry name" value="MetRS_core"/>
</dbReference>
<dbReference type="InterPro" id="IPR023457">
    <property type="entry name" value="Met-tRNA_synth_2"/>
</dbReference>
<dbReference type="Pfam" id="PF19303">
    <property type="entry name" value="Anticodon_3"/>
    <property type="match status" value="1"/>
</dbReference>